<dbReference type="PROSITE" id="PS51379">
    <property type="entry name" value="4FE4S_FER_2"/>
    <property type="match status" value="2"/>
</dbReference>
<evidence type="ECO:0000256" key="3">
    <source>
        <dbReference type="ARBA" id="ARBA00023014"/>
    </source>
</evidence>
<protein>
    <submittedName>
        <fullName evidence="5">4Fe-4S dicluster domain-containing protein</fullName>
    </submittedName>
</protein>
<keyword evidence="1" id="KW-0479">Metal-binding</keyword>
<evidence type="ECO:0000313" key="5">
    <source>
        <dbReference type="EMBL" id="SDK34040.1"/>
    </source>
</evidence>
<dbReference type="RefSeq" id="WP_092157257.1">
    <property type="nucleotide sequence ID" value="NZ_FNGA01000001.1"/>
</dbReference>
<dbReference type="AlphaFoldDB" id="A0A1G9B4R8"/>
<name>A0A1G9B4R8_9BACT</name>
<feature type="domain" description="4Fe-4S ferredoxin-type" evidence="4">
    <location>
        <begin position="250"/>
        <end position="279"/>
    </location>
</feature>
<dbReference type="PROSITE" id="PS00198">
    <property type="entry name" value="4FE4S_FER_1"/>
    <property type="match status" value="1"/>
</dbReference>
<reference evidence="6" key="1">
    <citation type="submission" date="2016-10" db="EMBL/GenBank/DDBJ databases">
        <authorList>
            <person name="Varghese N."/>
            <person name="Submissions S."/>
        </authorList>
    </citation>
    <scope>NUCLEOTIDE SEQUENCE [LARGE SCALE GENOMIC DNA]</scope>
    <source>
        <strain evidence="6">DSM 16995</strain>
    </source>
</reference>
<keyword evidence="6" id="KW-1185">Reference proteome</keyword>
<evidence type="ECO:0000259" key="4">
    <source>
        <dbReference type="PROSITE" id="PS51379"/>
    </source>
</evidence>
<dbReference type="Pfam" id="PF13183">
    <property type="entry name" value="Fer4_8"/>
    <property type="match status" value="1"/>
</dbReference>
<evidence type="ECO:0000256" key="2">
    <source>
        <dbReference type="ARBA" id="ARBA00023004"/>
    </source>
</evidence>
<organism evidence="5 6">
    <name type="scientific">Maridesulfovibrio ferrireducens</name>
    <dbReference type="NCBI Taxonomy" id="246191"/>
    <lineage>
        <taxon>Bacteria</taxon>
        <taxon>Pseudomonadati</taxon>
        <taxon>Thermodesulfobacteriota</taxon>
        <taxon>Desulfovibrionia</taxon>
        <taxon>Desulfovibrionales</taxon>
        <taxon>Desulfovibrionaceae</taxon>
        <taxon>Maridesulfovibrio</taxon>
    </lineage>
</organism>
<keyword evidence="2" id="KW-0408">Iron</keyword>
<gene>
    <name evidence="5" type="ORF">SAMN05660337_0140</name>
</gene>
<dbReference type="Gene3D" id="1.10.1060.10">
    <property type="entry name" value="Alpha-helical ferredoxin"/>
    <property type="match status" value="1"/>
</dbReference>
<dbReference type="GO" id="GO:0051536">
    <property type="term" value="F:iron-sulfur cluster binding"/>
    <property type="evidence" value="ECO:0007669"/>
    <property type="project" value="UniProtKB-KW"/>
</dbReference>
<dbReference type="GO" id="GO:0046872">
    <property type="term" value="F:metal ion binding"/>
    <property type="evidence" value="ECO:0007669"/>
    <property type="project" value="UniProtKB-KW"/>
</dbReference>
<dbReference type="OrthoDB" id="9773828at2"/>
<dbReference type="STRING" id="246191.SAMN05660337_0140"/>
<sequence length="319" mass="36064">MQNLKDLKEQIRKALPELDVVIGWTGGYDPLHATPHFIRRDEDIDKLQVDALCVHNLATYLPALRGKKVGIVVKGCDSRSVVELLQENLIDRADVTIFGFGCNGVVDQTKIRRIVGDVGNIDSCEISGSDVTVSASGAEHKLPLGDVLADKCATCRYPNAVLSDHFAGEEVTTTATFEDGYKDVVEFEEKPVEEKFGFWLKEMDRCIRCYACRNACPLCVCRDHCVAQSRDPHWLSQEAHVRDKWMFQVIHAYHLAGRCTECGECQRACPVDIPILLFKKKMNKEIKEVFDYEAGIDPEATPPLMTFKTEEDKIRERKW</sequence>
<evidence type="ECO:0000256" key="1">
    <source>
        <dbReference type="ARBA" id="ARBA00022723"/>
    </source>
</evidence>
<proteinExistence type="predicted"/>
<accession>A0A1G9B4R8</accession>
<dbReference type="EMBL" id="FNGA01000001">
    <property type="protein sequence ID" value="SDK34040.1"/>
    <property type="molecule type" value="Genomic_DNA"/>
</dbReference>
<feature type="domain" description="4Fe-4S ferredoxin-type" evidence="4">
    <location>
        <begin position="196"/>
        <end position="217"/>
    </location>
</feature>
<evidence type="ECO:0000313" key="6">
    <source>
        <dbReference type="Proteomes" id="UP000199053"/>
    </source>
</evidence>
<dbReference type="InterPro" id="IPR009051">
    <property type="entry name" value="Helical_ferredxn"/>
</dbReference>
<dbReference type="Proteomes" id="UP000199053">
    <property type="component" value="Unassembled WGS sequence"/>
</dbReference>
<dbReference type="SUPFAM" id="SSF46548">
    <property type="entry name" value="alpha-helical ferredoxin"/>
    <property type="match status" value="1"/>
</dbReference>
<dbReference type="InterPro" id="IPR017896">
    <property type="entry name" value="4Fe4S_Fe-S-bd"/>
</dbReference>
<dbReference type="InterPro" id="IPR017900">
    <property type="entry name" value="4Fe4S_Fe_S_CS"/>
</dbReference>
<keyword evidence="3" id="KW-0411">Iron-sulfur</keyword>